<dbReference type="Pfam" id="PF04140">
    <property type="entry name" value="ICMT"/>
    <property type="match status" value="1"/>
</dbReference>
<evidence type="ECO:0000256" key="6">
    <source>
        <dbReference type="SAM" id="Phobius"/>
    </source>
</evidence>
<reference evidence="7 8" key="1">
    <citation type="submission" date="2019-08" db="EMBL/GenBank/DDBJ databases">
        <authorList>
            <person name="Peeters C."/>
        </authorList>
    </citation>
    <scope>NUCLEOTIDE SEQUENCE [LARGE SCALE GENOMIC DNA]</scope>
    <source>
        <strain evidence="7 8">LMG 31115</strain>
    </source>
</reference>
<dbReference type="GO" id="GO:0016020">
    <property type="term" value="C:membrane"/>
    <property type="evidence" value="ECO:0007669"/>
    <property type="project" value="UniProtKB-SubCell"/>
</dbReference>
<comment type="subcellular location">
    <subcellularLocation>
        <location evidence="1">Membrane</location>
        <topology evidence="1">Multi-pass membrane protein</topology>
    </subcellularLocation>
</comment>
<evidence type="ECO:0000313" key="8">
    <source>
        <dbReference type="Proteomes" id="UP000333828"/>
    </source>
</evidence>
<accession>A0A5E4WPD3</accession>
<evidence type="ECO:0000313" key="7">
    <source>
        <dbReference type="EMBL" id="VVE26827.1"/>
    </source>
</evidence>
<organism evidence="7 8">
    <name type="scientific">Pandoraea iniqua</name>
    <dbReference type="NCBI Taxonomy" id="2508288"/>
    <lineage>
        <taxon>Bacteria</taxon>
        <taxon>Pseudomonadati</taxon>
        <taxon>Pseudomonadota</taxon>
        <taxon>Betaproteobacteria</taxon>
        <taxon>Burkholderiales</taxon>
        <taxon>Burkholderiaceae</taxon>
        <taxon>Pandoraea</taxon>
    </lineage>
</organism>
<name>A0A5E4WPD3_9BURK</name>
<protein>
    <recommendedName>
        <fullName evidence="9">Isoprenylcysteine carboxyl methyltransferase</fullName>
    </recommendedName>
</protein>
<feature type="compositionally biased region" description="Low complexity" evidence="5">
    <location>
        <begin position="30"/>
        <end position="41"/>
    </location>
</feature>
<keyword evidence="4 6" id="KW-0472">Membrane</keyword>
<feature type="transmembrane region" description="Helical" evidence="6">
    <location>
        <begin position="57"/>
        <end position="77"/>
    </location>
</feature>
<evidence type="ECO:0000256" key="5">
    <source>
        <dbReference type="SAM" id="MobiDB-lite"/>
    </source>
</evidence>
<dbReference type="InterPro" id="IPR007269">
    <property type="entry name" value="ICMT_MeTrfase"/>
</dbReference>
<feature type="region of interest" description="Disordered" evidence="5">
    <location>
        <begin position="1"/>
        <end position="53"/>
    </location>
</feature>
<dbReference type="Proteomes" id="UP000333828">
    <property type="component" value="Unassembled WGS sequence"/>
</dbReference>
<dbReference type="GO" id="GO:0004671">
    <property type="term" value="F:protein C-terminal S-isoprenylcysteine carboxyl O-methyltransferase activity"/>
    <property type="evidence" value="ECO:0007669"/>
    <property type="project" value="InterPro"/>
</dbReference>
<dbReference type="RefSeq" id="WP_150685012.1">
    <property type="nucleotide sequence ID" value="NZ_CABPSI010000003.1"/>
</dbReference>
<dbReference type="EMBL" id="CABPSI010000003">
    <property type="protein sequence ID" value="VVE26827.1"/>
    <property type="molecule type" value="Genomic_DNA"/>
</dbReference>
<dbReference type="Gene3D" id="1.20.120.1630">
    <property type="match status" value="1"/>
</dbReference>
<sequence length="466" mass="52625">MTEDMTNDMTGTVTDTARHNPDSPGNRDIPGNPGSPSVPGNPEGPVPARPRSATHGAVGAAGFAAFLLSLILLRAHHPFGNDVVASALFMVGMTSATVLLVDLLWQKTYRRASTGLSFERDAPSWSRTMVKFTGLLGSLGFVALLYWLFPEYHGDFYDRYYRMLALILPPLLVLALPYLYFVDRRMPQPHDGYWHVGQLVTLQWANVDRRIVGQHLLGWLVKGFFLPLMFGYLCNDLARFLNADVSQLSGFKPWFDLLYGLCYFVDVGLTVMGYLLTLRLADTHLRSAEPTMLGWAVALACYEPFWSLIGRQYLRYDTGFAWGEWLWGSPLLYGIWGSAILLLTMIYVWATVSFGGRFSNLTHRGIITNGPYRWTKHPAYVAKNLSWWLIFIPFVVHGPVDEALRHCLLLLGVNGLYAMRAWTEERHLSRDPVYVAYARWIDAHGMFRFLPNLSRFGGRQQAQGAS</sequence>
<feature type="transmembrane region" description="Helical" evidence="6">
    <location>
        <begin position="293"/>
        <end position="314"/>
    </location>
</feature>
<keyword evidence="3 6" id="KW-1133">Transmembrane helix</keyword>
<evidence type="ECO:0000256" key="4">
    <source>
        <dbReference type="ARBA" id="ARBA00023136"/>
    </source>
</evidence>
<keyword evidence="8" id="KW-1185">Reference proteome</keyword>
<evidence type="ECO:0000256" key="1">
    <source>
        <dbReference type="ARBA" id="ARBA00004141"/>
    </source>
</evidence>
<feature type="transmembrane region" description="Helical" evidence="6">
    <location>
        <begin position="129"/>
        <end position="149"/>
    </location>
</feature>
<evidence type="ECO:0000256" key="2">
    <source>
        <dbReference type="ARBA" id="ARBA00022692"/>
    </source>
</evidence>
<feature type="transmembrane region" description="Helical" evidence="6">
    <location>
        <begin position="258"/>
        <end position="281"/>
    </location>
</feature>
<keyword evidence="2 6" id="KW-0812">Transmembrane</keyword>
<gene>
    <name evidence="7" type="ORF">PIN31115_03432</name>
</gene>
<feature type="transmembrane region" description="Helical" evidence="6">
    <location>
        <begin position="219"/>
        <end position="238"/>
    </location>
</feature>
<evidence type="ECO:0000256" key="3">
    <source>
        <dbReference type="ARBA" id="ARBA00022989"/>
    </source>
</evidence>
<evidence type="ECO:0008006" key="9">
    <source>
        <dbReference type="Google" id="ProtNLM"/>
    </source>
</evidence>
<proteinExistence type="predicted"/>
<feature type="transmembrane region" description="Helical" evidence="6">
    <location>
        <begin position="334"/>
        <end position="358"/>
    </location>
</feature>
<feature type="transmembrane region" description="Helical" evidence="6">
    <location>
        <begin position="161"/>
        <end position="181"/>
    </location>
</feature>
<dbReference type="AlphaFoldDB" id="A0A5E4WPD3"/>
<feature type="transmembrane region" description="Helical" evidence="6">
    <location>
        <begin position="83"/>
        <end position="105"/>
    </location>
</feature>